<keyword evidence="2" id="KW-0812">Transmembrane</keyword>
<feature type="region of interest" description="Disordered" evidence="1">
    <location>
        <begin position="1"/>
        <end position="20"/>
    </location>
</feature>
<evidence type="ECO:0000256" key="2">
    <source>
        <dbReference type="SAM" id="Phobius"/>
    </source>
</evidence>
<feature type="compositionally biased region" description="Basic and acidic residues" evidence="1">
    <location>
        <begin position="8"/>
        <end position="20"/>
    </location>
</feature>
<feature type="transmembrane region" description="Helical" evidence="2">
    <location>
        <begin position="28"/>
        <end position="45"/>
    </location>
</feature>
<evidence type="ECO:0000256" key="1">
    <source>
        <dbReference type="SAM" id="MobiDB-lite"/>
    </source>
</evidence>
<keyword evidence="2" id="KW-0472">Membrane</keyword>
<dbReference type="EMBL" id="JBBEGN010000004">
    <property type="protein sequence ID" value="MEJ2868412.1"/>
    <property type="molecule type" value="Genomic_DNA"/>
</dbReference>
<keyword evidence="4" id="KW-1185">Reference proteome</keyword>
<protein>
    <submittedName>
        <fullName evidence="3">Uncharacterized protein</fullName>
    </submittedName>
</protein>
<organism evidence="3 4">
    <name type="scientific">Actinomycetospora aurantiaca</name>
    <dbReference type="NCBI Taxonomy" id="3129233"/>
    <lineage>
        <taxon>Bacteria</taxon>
        <taxon>Bacillati</taxon>
        <taxon>Actinomycetota</taxon>
        <taxon>Actinomycetes</taxon>
        <taxon>Pseudonocardiales</taxon>
        <taxon>Pseudonocardiaceae</taxon>
        <taxon>Actinomycetospora</taxon>
    </lineage>
</organism>
<proteinExistence type="predicted"/>
<sequence>MSDIDEQQNERDENDREPRDWKKLRKRLRTGAAFFVMAAPGWWPIVEHFLP</sequence>
<keyword evidence="2" id="KW-1133">Transmembrane helix</keyword>
<accession>A0ABU8MM82</accession>
<name>A0ABU8MM82_9PSEU</name>
<evidence type="ECO:0000313" key="4">
    <source>
        <dbReference type="Proteomes" id="UP001385809"/>
    </source>
</evidence>
<dbReference type="RefSeq" id="WP_337694996.1">
    <property type="nucleotide sequence ID" value="NZ_JBBEGN010000004.1"/>
</dbReference>
<evidence type="ECO:0000313" key="3">
    <source>
        <dbReference type="EMBL" id="MEJ2868412.1"/>
    </source>
</evidence>
<comment type="caution">
    <text evidence="3">The sequence shown here is derived from an EMBL/GenBank/DDBJ whole genome shotgun (WGS) entry which is preliminary data.</text>
</comment>
<dbReference type="Proteomes" id="UP001385809">
    <property type="component" value="Unassembled WGS sequence"/>
</dbReference>
<reference evidence="3 4" key="1">
    <citation type="submission" date="2024-03" db="EMBL/GenBank/DDBJ databases">
        <title>Actinomycetospora sp. OC33-EN08, a novel actinomycete isolated from wild orchid (Aerides multiflora).</title>
        <authorList>
            <person name="Suriyachadkun C."/>
        </authorList>
    </citation>
    <scope>NUCLEOTIDE SEQUENCE [LARGE SCALE GENOMIC DNA]</scope>
    <source>
        <strain evidence="3 4">OC33-EN08</strain>
    </source>
</reference>
<gene>
    <name evidence="3" type="ORF">WCD74_11600</name>
</gene>